<gene>
    <name evidence="10" type="ORF">OC25_06565</name>
</gene>
<name>A0A0C1DN44_9SPHI</name>
<comment type="subcellular location">
    <subcellularLocation>
        <location evidence="1 7">Cell outer membrane</location>
        <topology evidence="1 7">Multi-pass membrane protein</topology>
    </subcellularLocation>
</comment>
<keyword evidence="5 7" id="KW-0472">Membrane</keyword>
<dbReference type="InterPro" id="IPR008969">
    <property type="entry name" value="CarboxyPept-like_regulatory"/>
</dbReference>
<feature type="domain" description="TonB-dependent receptor plug" evidence="9">
    <location>
        <begin position="263"/>
        <end position="347"/>
    </location>
</feature>
<keyword evidence="11" id="KW-1185">Reference proteome</keyword>
<keyword evidence="8" id="KW-0732">Signal</keyword>
<dbReference type="EMBL" id="JSYN01000005">
    <property type="protein sequence ID" value="KIA95495.1"/>
    <property type="molecule type" value="Genomic_DNA"/>
</dbReference>
<evidence type="ECO:0000256" key="2">
    <source>
        <dbReference type="ARBA" id="ARBA00022448"/>
    </source>
</evidence>
<evidence type="ECO:0000256" key="6">
    <source>
        <dbReference type="ARBA" id="ARBA00023237"/>
    </source>
</evidence>
<feature type="chain" id="PRO_5002148678" evidence="8">
    <location>
        <begin position="22"/>
        <end position="925"/>
    </location>
</feature>
<evidence type="ECO:0000313" key="11">
    <source>
        <dbReference type="Proteomes" id="UP000031246"/>
    </source>
</evidence>
<dbReference type="Pfam" id="PF07715">
    <property type="entry name" value="Plug"/>
    <property type="match status" value="1"/>
</dbReference>
<evidence type="ECO:0000256" key="7">
    <source>
        <dbReference type="PROSITE-ProRule" id="PRU01360"/>
    </source>
</evidence>
<dbReference type="InterPro" id="IPR036942">
    <property type="entry name" value="Beta-barrel_TonB_sf"/>
</dbReference>
<dbReference type="InterPro" id="IPR012910">
    <property type="entry name" value="Plug_dom"/>
</dbReference>
<keyword evidence="2 7" id="KW-0813">Transport</keyword>
<dbReference type="InterPro" id="IPR037066">
    <property type="entry name" value="Plug_dom_sf"/>
</dbReference>
<dbReference type="RefSeq" id="WP_039473149.1">
    <property type="nucleotide sequence ID" value="NZ_JSYN01000005.1"/>
</dbReference>
<dbReference type="AlphaFoldDB" id="A0A0C1DN44"/>
<evidence type="ECO:0000256" key="3">
    <source>
        <dbReference type="ARBA" id="ARBA00022452"/>
    </source>
</evidence>
<feature type="signal peptide" evidence="8">
    <location>
        <begin position="1"/>
        <end position="21"/>
    </location>
</feature>
<keyword evidence="6 7" id="KW-0998">Cell outer membrane</keyword>
<evidence type="ECO:0000256" key="1">
    <source>
        <dbReference type="ARBA" id="ARBA00004571"/>
    </source>
</evidence>
<dbReference type="Gene3D" id="2.170.130.10">
    <property type="entry name" value="TonB-dependent receptor, plug domain"/>
    <property type="match status" value="1"/>
</dbReference>
<dbReference type="GO" id="GO:0009279">
    <property type="term" value="C:cell outer membrane"/>
    <property type="evidence" value="ECO:0007669"/>
    <property type="project" value="UniProtKB-SubCell"/>
</dbReference>
<evidence type="ECO:0000256" key="8">
    <source>
        <dbReference type="SAM" id="SignalP"/>
    </source>
</evidence>
<organism evidence="10 11">
    <name type="scientific">Pedobacter kyungheensis</name>
    <dbReference type="NCBI Taxonomy" id="1069985"/>
    <lineage>
        <taxon>Bacteria</taxon>
        <taxon>Pseudomonadati</taxon>
        <taxon>Bacteroidota</taxon>
        <taxon>Sphingobacteriia</taxon>
        <taxon>Sphingobacteriales</taxon>
        <taxon>Sphingobacteriaceae</taxon>
        <taxon>Pedobacter</taxon>
    </lineage>
</organism>
<keyword evidence="4 7" id="KW-0812">Transmembrane</keyword>
<dbReference type="SUPFAM" id="SSF56935">
    <property type="entry name" value="Porins"/>
    <property type="match status" value="1"/>
</dbReference>
<evidence type="ECO:0000256" key="5">
    <source>
        <dbReference type="ARBA" id="ARBA00023136"/>
    </source>
</evidence>
<sequence length="925" mass="103525">MIKKILIALLFVAILLKQADAQQRLLSKVTVTGFYTTTLDVVLDTLVKNHHLKIVFDRKLAEKKLISERFDETPLNLVLKSLCKSAELNYWVEPDGTIYLVRTPEEVRSLQRAQRAAQPVNTQTIRTITTVKTDTLNKESKKNALKLFKLTGRVVDQLSGESLPGAVVNIENTGIRATTNADGYFTLTQIPADTCVIATFYVGYLSDRLALTAINPNETLTIGLSVARNNLEEVTIKSKKNDGIMSTDKRKVSVLQISPAKLAELPNLGEKDILRSFQLMPGVSASNESSSGAYVRGGTPDQNLVLFDGFTVYQVDHLYGFFSAFNSNAVKDVLLYKGGFSAKYGGRLSSVTEITGKEGTKKDWNVGGDLSLLSANVYLETPVKKSGSFLLALRKSYQGPLYNKIFSQFNKTTTATMGFGGGRGPGGGAQAATTPTSYFYDLNAKYTLNLGKKDLLAWSVYQGDDDLDNSRTINIPSFLNTTNSSISPSVTDKTTYGNLGSSIKWSRRWNSDLYSNTLVSYSSYHSDRDRTNTIGVTNEDGTEKSVSTGTIERNRLKDWSFKSDWEYQINNQIKFLFGGYGSAQNVMYKYSQNDTSVLIDQYKNAKTATVYGEGEFSPWQKLQFKAGVRETYYSQTGKTYFEPRFSGTYLLTDRFTIKAATGKFYQFINRVVREDILSGSRDFWVLANGNSIPVGNANHYIAGFSYETDKYLFDVEGYYKTLNGLTEYAQRLTGNRMSSTLEEHFYNGRGYTSGVEFLLQKKAGKYTGWLSYTMAIARNQFNDYGSSYYSANQDARNEFKSVNMYKLGNWTFSATLIFATGKPYTAPVASYTIDNASGASRNYLTISGKNTERMPAYHRLDLAATLDLIKIDNRKTGSISFSLFNVYNRTNVWYKEYTIYNNQVITTNVNYLGFTPNITLSLKWK</sequence>
<dbReference type="OrthoDB" id="9803050at2"/>
<dbReference type="InterPro" id="IPR039426">
    <property type="entry name" value="TonB-dep_rcpt-like"/>
</dbReference>
<dbReference type="Proteomes" id="UP000031246">
    <property type="component" value="Unassembled WGS sequence"/>
</dbReference>
<evidence type="ECO:0000256" key="4">
    <source>
        <dbReference type="ARBA" id="ARBA00022692"/>
    </source>
</evidence>
<protein>
    <submittedName>
        <fullName evidence="10">Membrane protein</fullName>
    </submittedName>
</protein>
<dbReference type="Gene3D" id="2.40.170.20">
    <property type="entry name" value="TonB-dependent receptor, beta-barrel domain"/>
    <property type="match status" value="1"/>
</dbReference>
<dbReference type="SUPFAM" id="SSF49464">
    <property type="entry name" value="Carboxypeptidase regulatory domain-like"/>
    <property type="match status" value="1"/>
</dbReference>
<evidence type="ECO:0000313" key="10">
    <source>
        <dbReference type="EMBL" id="KIA95495.1"/>
    </source>
</evidence>
<accession>A0A0C1DN44</accession>
<reference evidence="10 11" key="1">
    <citation type="submission" date="2014-10" db="EMBL/GenBank/DDBJ databases">
        <title>Pedobacter Kyungheensis.</title>
        <authorList>
            <person name="Anderson B.M."/>
            <person name="Newman J.D."/>
        </authorList>
    </citation>
    <scope>NUCLEOTIDE SEQUENCE [LARGE SCALE GENOMIC DNA]</scope>
    <source>
        <strain evidence="10 11">KACC 16221</strain>
    </source>
</reference>
<proteinExistence type="inferred from homology"/>
<dbReference type="Pfam" id="PF13715">
    <property type="entry name" value="CarbopepD_reg_2"/>
    <property type="match status" value="1"/>
</dbReference>
<dbReference type="Gene3D" id="2.60.40.1120">
    <property type="entry name" value="Carboxypeptidase-like, regulatory domain"/>
    <property type="match status" value="1"/>
</dbReference>
<keyword evidence="3 7" id="KW-1134">Transmembrane beta strand</keyword>
<comment type="caution">
    <text evidence="10">The sequence shown here is derived from an EMBL/GenBank/DDBJ whole genome shotgun (WGS) entry which is preliminary data.</text>
</comment>
<comment type="similarity">
    <text evidence="7">Belongs to the TonB-dependent receptor family.</text>
</comment>
<dbReference type="PROSITE" id="PS52016">
    <property type="entry name" value="TONB_DEPENDENT_REC_3"/>
    <property type="match status" value="1"/>
</dbReference>
<evidence type="ECO:0000259" key="9">
    <source>
        <dbReference type="Pfam" id="PF07715"/>
    </source>
</evidence>